<name>A0ABY5TIA4_9BACE</name>
<keyword evidence="3" id="KW-1185">Reference proteome</keyword>
<evidence type="ECO:0000313" key="3">
    <source>
        <dbReference type="Proteomes" id="UP001060104"/>
    </source>
</evidence>
<reference evidence="2" key="1">
    <citation type="submission" date="2022-08" db="EMBL/GenBank/DDBJ databases">
        <title>Genome Sequencing of Bacteroides fragilis Group Isolates with Nanopore Technology.</title>
        <authorList>
            <person name="Tisza M.J."/>
            <person name="Smith D."/>
            <person name="Dekker J.P."/>
        </authorList>
    </citation>
    <scope>NUCLEOTIDE SEQUENCE</scope>
    <source>
        <strain evidence="2">BFG-527</strain>
        <plasmid evidence="2">unnamed2</plasmid>
    </source>
</reference>
<dbReference type="Pfam" id="PF01381">
    <property type="entry name" value="HTH_3"/>
    <property type="match status" value="1"/>
</dbReference>
<dbReference type="SMART" id="SM00530">
    <property type="entry name" value="HTH_XRE"/>
    <property type="match status" value="1"/>
</dbReference>
<feature type="domain" description="HTH cro/C1-type" evidence="1">
    <location>
        <begin position="14"/>
        <end position="69"/>
    </location>
</feature>
<dbReference type="PROSITE" id="PS50943">
    <property type="entry name" value="HTH_CROC1"/>
    <property type="match status" value="1"/>
</dbReference>
<keyword evidence="2" id="KW-0614">Plasmid</keyword>
<evidence type="ECO:0000259" key="1">
    <source>
        <dbReference type="PROSITE" id="PS50943"/>
    </source>
</evidence>
<dbReference type="InterPro" id="IPR001387">
    <property type="entry name" value="Cro/C1-type_HTH"/>
</dbReference>
<gene>
    <name evidence="2" type="ORF">NXY30_29460</name>
</gene>
<evidence type="ECO:0000313" key="2">
    <source>
        <dbReference type="EMBL" id="UVQ77629.1"/>
    </source>
</evidence>
<protein>
    <submittedName>
        <fullName evidence="2">Transcriptional regulator</fullName>
    </submittedName>
</protein>
<dbReference type="SUPFAM" id="SSF47413">
    <property type="entry name" value="lambda repressor-like DNA-binding domains"/>
    <property type="match status" value="1"/>
</dbReference>
<dbReference type="RefSeq" id="WP_138273563.1">
    <property type="nucleotide sequence ID" value="NZ_CP103143.1"/>
</dbReference>
<sequence>MENEDRLIEFGRRIKEVRTYMKLTQKDVAEKLGITQITVSRMEQGRDVSGRKLMQFLDFYSHYISIDNLFGEKFDLIEEENISLLFDKTSIDVIMKSKLNNSIKKMEEAKKHIEAILDYMK</sequence>
<dbReference type="Gene3D" id="1.10.260.40">
    <property type="entry name" value="lambda repressor-like DNA-binding domains"/>
    <property type="match status" value="1"/>
</dbReference>
<proteinExistence type="predicted"/>
<dbReference type="CDD" id="cd00093">
    <property type="entry name" value="HTH_XRE"/>
    <property type="match status" value="1"/>
</dbReference>
<organism evidence="2 3">
    <name type="scientific">Bacteroides faecis</name>
    <dbReference type="NCBI Taxonomy" id="674529"/>
    <lineage>
        <taxon>Bacteria</taxon>
        <taxon>Pseudomonadati</taxon>
        <taxon>Bacteroidota</taxon>
        <taxon>Bacteroidia</taxon>
        <taxon>Bacteroidales</taxon>
        <taxon>Bacteroidaceae</taxon>
        <taxon>Bacteroides</taxon>
    </lineage>
</organism>
<accession>A0ABY5TIA4</accession>
<dbReference type="InterPro" id="IPR010982">
    <property type="entry name" value="Lambda_DNA-bd_dom_sf"/>
</dbReference>
<dbReference type="Proteomes" id="UP001060104">
    <property type="component" value="Plasmid unnamed2"/>
</dbReference>
<geneLocation type="plasmid" evidence="2 3">
    <name>unnamed2</name>
</geneLocation>
<dbReference type="EMBL" id="CP103143">
    <property type="protein sequence ID" value="UVQ77629.1"/>
    <property type="molecule type" value="Genomic_DNA"/>
</dbReference>